<keyword evidence="1" id="KW-0732">Signal</keyword>
<dbReference type="Proteomes" id="UP001141253">
    <property type="component" value="Chromosome 10"/>
</dbReference>
<sequence length="52" mass="5945">MLWLNRLLLLENWALSSSNDSLHATAVSPCNVTFKCENKCTFLKNKTLFSLQ</sequence>
<keyword evidence="3" id="KW-1185">Reference proteome</keyword>
<dbReference type="EMBL" id="JAPFFI010000024">
    <property type="protein sequence ID" value="KAJ6311711.1"/>
    <property type="molecule type" value="Genomic_DNA"/>
</dbReference>
<feature type="non-terminal residue" evidence="2">
    <location>
        <position position="52"/>
    </location>
</feature>
<reference evidence="2" key="1">
    <citation type="submission" date="2022-10" db="EMBL/GenBank/DDBJ databases">
        <authorList>
            <person name="Hyden B.L."/>
            <person name="Feng K."/>
            <person name="Yates T."/>
            <person name="Jawdy S."/>
            <person name="Smart L.B."/>
            <person name="Muchero W."/>
        </authorList>
    </citation>
    <scope>NUCLEOTIDE SEQUENCE</scope>
    <source>
        <tissue evidence="2">Shoot tip</tissue>
    </source>
</reference>
<gene>
    <name evidence="2" type="ORF">OIU77_013462</name>
</gene>
<reference evidence="2" key="2">
    <citation type="journal article" date="2023" name="Int. J. Mol. Sci.">
        <title>De Novo Assembly and Annotation of 11 Diverse Shrub Willow (Salix) Genomes Reveals Novel Gene Organization in Sex-Linked Regions.</title>
        <authorList>
            <person name="Hyden B."/>
            <person name="Feng K."/>
            <person name="Yates T.B."/>
            <person name="Jawdy S."/>
            <person name="Cereghino C."/>
            <person name="Smart L.B."/>
            <person name="Muchero W."/>
        </authorList>
    </citation>
    <scope>NUCLEOTIDE SEQUENCE</scope>
    <source>
        <tissue evidence="2">Shoot tip</tissue>
    </source>
</reference>
<evidence type="ECO:0000313" key="2">
    <source>
        <dbReference type="EMBL" id="KAJ6311711.1"/>
    </source>
</evidence>
<feature type="signal peptide" evidence="1">
    <location>
        <begin position="1"/>
        <end position="18"/>
    </location>
</feature>
<name>A0ABQ8ZTY6_9ROSI</name>
<evidence type="ECO:0000256" key="1">
    <source>
        <dbReference type="SAM" id="SignalP"/>
    </source>
</evidence>
<accession>A0ABQ8ZTY6</accession>
<evidence type="ECO:0000313" key="3">
    <source>
        <dbReference type="Proteomes" id="UP001141253"/>
    </source>
</evidence>
<proteinExistence type="predicted"/>
<comment type="caution">
    <text evidence="2">The sequence shown here is derived from an EMBL/GenBank/DDBJ whole genome shotgun (WGS) entry which is preliminary data.</text>
</comment>
<protein>
    <submittedName>
        <fullName evidence="2">Uncharacterized protein</fullName>
    </submittedName>
</protein>
<feature type="chain" id="PRO_5046892817" evidence="1">
    <location>
        <begin position="19"/>
        <end position="52"/>
    </location>
</feature>
<organism evidence="2 3">
    <name type="scientific">Salix suchowensis</name>
    <dbReference type="NCBI Taxonomy" id="1278906"/>
    <lineage>
        <taxon>Eukaryota</taxon>
        <taxon>Viridiplantae</taxon>
        <taxon>Streptophyta</taxon>
        <taxon>Embryophyta</taxon>
        <taxon>Tracheophyta</taxon>
        <taxon>Spermatophyta</taxon>
        <taxon>Magnoliopsida</taxon>
        <taxon>eudicotyledons</taxon>
        <taxon>Gunneridae</taxon>
        <taxon>Pentapetalae</taxon>
        <taxon>rosids</taxon>
        <taxon>fabids</taxon>
        <taxon>Malpighiales</taxon>
        <taxon>Salicaceae</taxon>
        <taxon>Saliceae</taxon>
        <taxon>Salix</taxon>
    </lineage>
</organism>